<comment type="subcellular location">
    <subcellularLocation>
        <location evidence="1">Cytoplasm</location>
    </subcellularLocation>
</comment>
<evidence type="ECO:0000256" key="5">
    <source>
        <dbReference type="ARBA" id="ARBA00022618"/>
    </source>
</evidence>
<evidence type="ECO:0000256" key="2">
    <source>
        <dbReference type="ARBA" id="ARBA00009008"/>
    </source>
</evidence>
<comment type="similarity">
    <text evidence="2">Belongs to the DivIVA family.</text>
</comment>
<dbReference type="NCBIfam" id="TIGR03544">
    <property type="entry name" value="DivI1A_domain"/>
    <property type="match status" value="1"/>
</dbReference>
<evidence type="ECO:0000256" key="8">
    <source>
        <dbReference type="ARBA" id="ARBA00031737"/>
    </source>
</evidence>
<comment type="caution">
    <text evidence="10">The sequence shown here is derived from an EMBL/GenBank/DDBJ whole genome shotgun (WGS) entry which is preliminary data.</text>
</comment>
<reference evidence="10" key="1">
    <citation type="journal article" date="2019" name="Microbiol. Resour. Announc.">
        <title>Draft Genomic Sequences of Streptomyces misionensis and Streptomyces albidoflavus, bacteria applied for phytopathogen biocontrol.</title>
        <authorList>
            <person name="Pylro V."/>
            <person name="Dias A."/>
            <person name="Andreote F."/>
            <person name="Varani A."/>
            <person name="Andreote C."/>
            <person name="Bernardo E."/>
            <person name="Martins T."/>
        </authorList>
    </citation>
    <scope>NUCLEOTIDE SEQUENCE [LARGE SCALE GENOMIC DNA]</scope>
    <source>
        <strain evidence="10">66</strain>
    </source>
</reference>
<sequence length="249" mass="27232">MPAPSTTEASPARSCAPARGVDAPSTSAVRRPWSPPPCAIWRAQESPTTCCTTKTLGDRRQVNETGAPQPQESREPWVTPEALRSMTFPRAPLTRRGYSEEAVHDALRRCAQALTALTEENDRLRADMQRHRDWIRANNIGDGSSPTGVPTVDAVLQQARAQQSAEQTVTAAREQARNMVRAARAQAEAILQQRWEQAAQSTESDQEETERLISYLRQVAQSLTVTADQYDTKRPAAASPAAPATPPVP</sequence>
<keyword evidence="11" id="KW-1185">Reference proteome</keyword>
<proteinExistence type="inferred from homology"/>
<keyword evidence="6" id="KW-0175">Coiled coil</keyword>
<evidence type="ECO:0000256" key="7">
    <source>
        <dbReference type="ARBA" id="ARBA00023306"/>
    </source>
</evidence>
<dbReference type="InterPro" id="IPR007793">
    <property type="entry name" value="DivIVA_fam"/>
</dbReference>
<evidence type="ECO:0000256" key="3">
    <source>
        <dbReference type="ARBA" id="ARBA00018787"/>
    </source>
</evidence>
<evidence type="ECO:0000256" key="9">
    <source>
        <dbReference type="SAM" id="MobiDB-lite"/>
    </source>
</evidence>
<feature type="region of interest" description="Disordered" evidence="9">
    <location>
        <begin position="1"/>
        <end position="36"/>
    </location>
</feature>
<keyword evidence="4" id="KW-0963">Cytoplasm</keyword>
<dbReference type="PANTHER" id="PTHR35794">
    <property type="entry name" value="CELL DIVISION PROTEIN DIVIVA"/>
    <property type="match status" value="1"/>
</dbReference>
<dbReference type="AlphaFoldDB" id="A0A5C6JWP3"/>
<evidence type="ECO:0000313" key="11">
    <source>
        <dbReference type="Proteomes" id="UP000320481"/>
    </source>
</evidence>
<dbReference type="InterPro" id="IPR019933">
    <property type="entry name" value="DivIVA_domain"/>
</dbReference>
<keyword evidence="7" id="KW-0131">Cell cycle</keyword>
<dbReference type="Proteomes" id="UP000320481">
    <property type="component" value="Unassembled WGS sequence"/>
</dbReference>
<protein>
    <recommendedName>
        <fullName evidence="3">Cell wall synthesis protein Wag31</fullName>
    </recommendedName>
    <alternativeName>
        <fullName evidence="8">Antigen 84</fullName>
    </alternativeName>
</protein>
<dbReference type="PANTHER" id="PTHR35794:SF2">
    <property type="entry name" value="CELL DIVISION PROTEIN DIVIVA"/>
    <property type="match status" value="1"/>
</dbReference>
<accession>A0A5C6JWP3</accession>
<evidence type="ECO:0000256" key="6">
    <source>
        <dbReference type="ARBA" id="ARBA00023054"/>
    </source>
</evidence>
<feature type="region of interest" description="Disordered" evidence="9">
    <location>
        <begin position="50"/>
        <end position="83"/>
    </location>
</feature>
<feature type="region of interest" description="Disordered" evidence="9">
    <location>
        <begin position="227"/>
        <end position="249"/>
    </location>
</feature>
<name>A0A5C6JWP3_9ACTN</name>
<keyword evidence="5" id="KW-0132">Cell division</keyword>
<evidence type="ECO:0000256" key="4">
    <source>
        <dbReference type="ARBA" id="ARBA00022490"/>
    </source>
</evidence>
<organism evidence="10 11">
    <name type="scientific">Streptomyces misionensis</name>
    <dbReference type="NCBI Taxonomy" id="67331"/>
    <lineage>
        <taxon>Bacteria</taxon>
        <taxon>Bacillati</taxon>
        <taxon>Actinomycetota</taxon>
        <taxon>Actinomycetes</taxon>
        <taxon>Kitasatosporales</taxon>
        <taxon>Streptomycetaceae</taxon>
        <taxon>Streptomyces</taxon>
    </lineage>
</organism>
<dbReference type="GO" id="GO:0051301">
    <property type="term" value="P:cell division"/>
    <property type="evidence" value="ECO:0007669"/>
    <property type="project" value="UniProtKB-KW"/>
</dbReference>
<gene>
    <name evidence="10" type="ORF">FRZ03_09280</name>
</gene>
<evidence type="ECO:0000313" key="10">
    <source>
        <dbReference type="EMBL" id="TWV53680.1"/>
    </source>
</evidence>
<dbReference type="EMBL" id="VOGW01000051">
    <property type="protein sequence ID" value="TWV53680.1"/>
    <property type="molecule type" value="Genomic_DNA"/>
</dbReference>
<dbReference type="GO" id="GO:0005737">
    <property type="term" value="C:cytoplasm"/>
    <property type="evidence" value="ECO:0007669"/>
    <property type="project" value="UniProtKB-SubCell"/>
</dbReference>
<evidence type="ECO:0000256" key="1">
    <source>
        <dbReference type="ARBA" id="ARBA00004496"/>
    </source>
</evidence>
<dbReference type="Gene3D" id="6.10.250.660">
    <property type="match status" value="1"/>
</dbReference>